<dbReference type="Pfam" id="PF00512">
    <property type="entry name" value="HisKA"/>
    <property type="match status" value="1"/>
</dbReference>
<evidence type="ECO:0000256" key="7">
    <source>
        <dbReference type="ARBA" id="ARBA00022801"/>
    </source>
</evidence>
<comment type="catalytic activity">
    <reaction evidence="1">
        <text>ATP + protein L-histidine = ADP + protein N-phospho-L-histidine.</text>
        <dbReference type="EC" id="2.7.13.3"/>
    </reaction>
</comment>
<evidence type="ECO:0000256" key="2">
    <source>
        <dbReference type="ARBA" id="ARBA00012438"/>
    </source>
</evidence>
<evidence type="ECO:0000256" key="8">
    <source>
        <dbReference type="ARBA" id="ARBA00022840"/>
    </source>
</evidence>
<dbReference type="CDD" id="cd00082">
    <property type="entry name" value="HisKA"/>
    <property type="match status" value="1"/>
</dbReference>
<dbReference type="InterPro" id="IPR003661">
    <property type="entry name" value="HisK_dim/P_dom"/>
</dbReference>
<keyword evidence="7" id="KW-0378">Hydrolase</keyword>
<dbReference type="Pfam" id="PF00989">
    <property type="entry name" value="PAS"/>
    <property type="match status" value="1"/>
</dbReference>
<dbReference type="GO" id="GO:0006355">
    <property type="term" value="P:regulation of DNA-templated transcription"/>
    <property type="evidence" value="ECO:0007669"/>
    <property type="project" value="InterPro"/>
</dbReference>
<dbReference type="PANTHER" id="PTHR43065">
    <property type="entry name" value="SENSOR HISTIDINE KINASE"/>
    <property type="match status" value="1"/>
</dbReference>
<dbReference type="InterPro" id="IPR000014">
    <property type="entry name" value="PAS"/>
</dbReference>
<dbReference type="SMART" id="SM00387">
    <property type="entry name" value="HATPase_c"/>
    <property type="match status" value="1"/>
</dbReference>
<keyword evidence="9" id="KW-0902">Two-component regulatory system</keyword>
<dbReference type="InterPro" id="IPR013767">
    <property type="entry name" value="PAS_fold"/>
</dbReference>
<organism evidence="16 17">
    <name type="scientific">Parendozoicomonas haliclonae</name>
    <dbReference type="NCBI Taxonomy" id="1960125"/>
    <lineage>
        <taxon>Bacteria</taxon>
        <taxon>Pseudomonadati</taxon>
        <taxon>Pseudomonadota</taxon>
        <taxon>Gammaproteobacteria</taxon>
        <taxon>Oceanospirillales</taxon>
        <taxon>Endozoicomonadaceae</taxon>
        <taxon>Parendozoicomonas</taxon>
    </lineage>
</organism>
<evidence type="ECO:0000256" key="1">
    <source>
        <dbReference type="ARBA" id="ARBA00000085"/>
    </source>
</evidence>
<feature type="domain" description="Histidine kinase" evidence="15">
    <location>
        <begin position="155"/>
        <end position="372"/>
    </location>
</feature>
<keyword evidence="10" id="KW-0535">Nitrogen fixation</keyword>
<dbReference type="InterPro" id="IPR035965">
    <property type="entry name" value="PAS-like_dom_sf"/>
</dbReference>
<protein>
    <recommendedName>
        <fullName evidence="12">Sensory histidine kinase/phosphatase NtrB</fullName>
        <ecNumber evidence="2">2.7.13.3</ecNumber>
    </recommendedName>
    <alternativeName>
        <fullName evidence="13">Nitrogen regulation protein NR(II)</fullName>
    </alternativeName>
    <alternativeName>
        <fullName evidence="14">Nitrogen regulator II</fullName>
    </alternativeName>
</protein>
<proteinExistence type="predicted"/>
<evidence type="ECO:0000256" key="13">
    <source>
        <dbReference type="ARBA" id="ARBA00042313"/>
    </source>
</evidence>
<reference evidence="16 17" key="1">
    <citation type="submission" date="2017-03" db="EMBL/GenBank/DDBJ databases">
        <authorList>
            <person name="Afonso C.L."/>
            <person name="Miller P.J."/>
            <person name="Scott M.A."/>
            <person name="Spackman E."/>
            <person name="Goraichik I."/>
            <person name="Dimitrov K.M."/>
            <person name="Suarez D.L."/>
            <person name="Swayne D.E."/>
        </authorList>
    </citation>
    <scope>NUCLEOTIDE SEQUENCE [LARGE SCALE GENOMIC DNA]</scope>
    <source>
        <strain evidence="16">SB41UT1</strain>
    </source>
</reference>
<keyword evidence="6" id="KW-0418">Kinase</keyword>
<dbReference type="InterPro" id="IPR005467">
    <property type="entry name" value="His_kinase_dom"/>
</dbReference>
<dbReference type="GO" id="GO:0005524">
    <property type="term" value="F:ATP binding"/>
    <property type="evidence" value="ECO:0007669"/>
    <property type="project" value="UniProtKB-KW"/>
</dbReference>
<evidence type="ECO:0000259" key="15">
    <source>
        <dbReference type="PROSITE" id="PS50109"/>
    </source>
</evidence>
<dbReference type="InterPro" id="IPR036097">
    <property type="entry name" value="HisK_dim/P_sf"/>
</dbReference>
<dbReference type="PROSITE" id="PS50109">
    <property type="entry name" value="HIS_KIN"/>
    <property type="match status" value="1"/>
</dbReference>
<keyword evidence="17" id="KW-1185">Reference proteome</keyword>
<evidence type="ECO:0000256" key="10">
    <source>
        <dbReference type="ARBA" id="ARBA00023231"/>
    </source>
</evidence>
<dbReference type="Proteomes" id="UP000196573">
    <property type="component" value="Unassembled WGS sequence"/>
</dbReference>
<keyword evidence="3" id="KW-0597">Phosphoprotein</keyword>
<dbReference type="RefSeq" id="WP_087107977.1">
    <property type="nucleotide sequence ID" value="NZ_CBCSCN010000001.1"/>
</dbReference>
<evidence type="ECO:0000313" key="17">
    <source>
        <dbReference type="Proteomes" id="UP000196573"/>
    </source>
</evidence>
<sequence length="387" mass="43411">MITGTRLTNTLQHQPGDDLPASMQKSLLDNLTTAVLVFDSELNLRYMNAAAEDVLEVSDRRVHGINIRELFIEDQSSLSSMEKALYNEEGYNKREAKLQLLTGQSLTADYAITPLQDAGEANLLMELQPRDRLLRIRREETLKAKQETARILVRGLAHEIKNPLGGVRGAAQLLERELPNAELKEYTSVIIEEADRLRNLVDRMLGPIKPPRFDETNIHEVLERVCSLINAETGHSLRIIRDYDPSIPEMSIDAEQMIQATLNIVRNAMQAITQSMPQSDGCITLRTRILRQFTISNVRHRIICRVDIEDNGPGIPKDMLENIFYPMISGRADGTGLGLSIAQSILSQHDGIINCESEPGQTRFSLFIPFVSHKTEQQTHAGAGRTP</sequence>
<dbReference type="InterPro" id="IPR003594">
    <property type="entry name" value="HATPase_dom"/>
</dbReference>
<evidence type="ECO:0000256" key="4">
    <source>
        <dbReference type="ARBA" id="ARBA00022679"/>
    </source>
</evidence>
<keyword evidence="8" id="KW-0067">ATP-binding</keyword>
<dbReference type="Gene3D" id="3.30.565.10">
    <property type="entry name" value="Histidine kinase-like ATPase, C-terminal domain"/>
    <property type="match status" value="1"/>
</dbReference>
<dbReference type="GO" id="GO:0000155">
    <property type="term" value="F:phosphorelay sensor kinase activity"/>
    <property type="evidence" value="ECO:0007669"/>
    <property type="project" value="InterPro"/>
</dbReference>
<evidence type="ECO:0000256" key="11">
    <source>
        <dbReference type="ARBA" id="ARBA00037696"/>
    </source>
</evidence>
<dbReference type="GO" id="GO:0016787">
    <property type="term" value="F:hydrolase activity"/>
    <property type="evidence" value="ECO:0007669"/>
    <property type="project" value="UniProtKB-KW"/>
</dbReference>
<dbReference type="Gene3D" id="1.10.287.130">
    <property type="match status" value="1"/>
</dbReference>
<dbReference type="SMART" id="SM00388">
    <property type="entry name" value="HisKA"/>
    <property type="match status" value="1"/>
</dbReference>
<dbReference type="AlphaFoldDB" id="A0A1X7AG28"/>
<dbReference type="OrthoDB" id="9789238at2"/>
<evidence type="ECO:0000313" key="16">
    <source>
        <dbReference type="EMBL" id="SMA39226.1"/>
    </source>
</evidence>
<name>A0A1X7AG28_9GAMM</name>
<evidence type="ECO:0000256" key="3">
    <source>
        <dbReference type="ARBA" id="ARBA00022553"/>
    </source>
</evidence>
<comment type="function">
    <text evidence="11">Member of the two-component regulatory system NtrB/NtrC, which controls expression of the nitrogen-regulated (ntr) genes in response to nitrogen limitation. Under conditions of nitrogen limitation, NtrB autophosphorylates and transfers the phosphoryl group to NtrC. In the presence of nitrogen, acts as a phosphatase that dephosphorylates and inactivates NtrC.</text>
</comment>
<evidence type="ECO:0000256" key="14">
    <source>
        <dbReference type="ARBA" id="ARBA00043094"/>
    </source>
</evidence>
<dbReference type="NCBIfam" id="NF008293">
    <property type="entry name" value="PRK11073.1"/>
    <property type="match status" value="1"/>
</dbReference>
<dbReference type="SUPFAM" id="SSF55874">
    <property type="entry name" value="ATPase domain of HSP90 chaperone/DNA topoisomerase II/histidine kinase"/>
    <property type="match status" value="1"/>
</dbReference>
<evidence type="ECO:0000256" key="5">
    <source>
        <dbReference type="ARBA" id="ARBA00022741"/>
    </source>
</evidence>
<dbReference type="PRINTS" id="PR00344">
    <property type="entry name" value="BCTRLSENSOR"/>
</dbReference>
<dbReference type="SMART" id="SM00091">
    <property type="entry name" value="PAS"/>
    <property type="match status" value="1"/>
</dbReference>
<evidence type="ECO:0000256" key="12">
    <source>
        <dbReference type="ARBA" id="ARBA00039567"/>
    </source>
</evidence>
<dbReference type="InterPro" id="IPR004358">
    <property type="entry name" value="Sig_transdc_His_kin-like_C"/>
</dbReference>
<dbReference type="SUPFAM" id="SSF55785">
    <property type="entry name" value="PYP-like sensor domain (PAS domain)"/>
    <property type="match status" value="1"/>
</dbReference>
<keyword evidence="5" id="KW-0547">Nucleotide-binding</keyword>
<dbReference type="InterPro" id="IPR036890">
    <property type="entry name" value="HATPase_C_sf"/>
</dbReference>
<dbReference type="PANTHER" id="PTHR43065:SF16">
    <property type="entry name" value="SENSORY HISTIDINE KINASE_PHOSPHATASE NTRB"/>
    <property type="match status" value="1"/>
</dbReference>
<dbReference type="Gene3D" id="3.30.450.20">
    <property type="entry name" value="PAS domain"/>
    <property type="match status" value="1"/>
</dbReference>
<dbReference type="Pfam" id="PF02518">
    <property type="entry name" value="HATPase_c"/>
    <property type="match status" value="1"/>
</dbReference>
<keyword evidence="4 16" id="KW-0808">Transferase</keyword>
<evidence type="ECO:0000256" key="9">
    <source>
        <dbReference type="ARBA" id="ARBA00023012"/>
    </source>
</evidence>
<dbReference type="SUPFAM" id="SSF47384">
    <property type="entry name" value="Homodimeric domain of signal transducing histidine kinase"/>
    <property type="match status" value="1"/>
</dbReference>
<dbReference type="EC" id="2.7.13.3" evidence="2"/>
<evidence type="ECO:0000256" key="6">
    <source>
        <dbReference type="ARBA" id="ARBA00022777"/>
    </source>
</evidence>
<dbReference type="EMBL" id="FWPT01000002">
    <property type="protein sequence ID" value="SMA39226.1"/>
    <property type="molecule type" value="Genomic_DNA"/>
</dbReference>
<gene>
    <name evidence="16" type="primary">glnL</name>
    <name evidence="16" type="ORF">EHSB41UT_00990</name>
</gene>
<accession>A0A1X7AG28</accession>